<evidence type="ECO:0000256" key="1">
    <source>
        <dbReference type="ARBA" id="ARBA00004651"/>
    </source>
</evidence>
<dbReference type="GO" id="GO:0005886">
    <property type="term" value="C:plasma membrane"/>
    <property type="evidence" value="ECO:0007669"/>
    <property type="project" value="UniProtKB-SubCell"/>
</dbReference>
<reference evidence="6 7" key="1">
    <citation type="submission" date="2018-06" db="EMBL/GenBank/DDBJ databases">
        <title>Lujinxingia sediminis gen. nov. sp. nov., a new facultative anaerobic member of the class Deltaproteobacteria, and proposal of Lujinxingaceae fam. nov.</title>
        <authorList>
            <person name="Guo L.-Y."/>
            <person name="Li C.-M."/>
            <person name="Wang S."/>
            <person name="Du Z.-J."/>
        </authorList>
    </citation>
    <scope>NUCLEOTIDE SEQUENCE [LARGE SCALE GENOMIC DNA]</scope>
    <source>
        <strain evidence="6 7">FA350</strain>
    </source>
</reference>
<evidence type="ECO:0000256" key="5">
    <source>
        <dbReference type="ARBA" id="ARBA00023136"/>
    </source>
</evidence>
<keyword evidence="4" id="KW-1133">Transmembrane helix</keyword>
<dbReference type="OrthoDB" id="9799911at2"/>
<dbReference type="AlphaFoldDB" id="A0A2Z4FP60"/>
<dbReference type="Pfam" id="PF03706">
    <property type="entry name" value="LPG_synthase_TM"/>
    <property type="match status" value="1"/>
</dbReference>
<evidence type="ECO:0000256" key="4">
    <source>
        <dbReference type="ARBA" id="ARBA00022989"/>
    </source>
</evidence>
<dbReference type="NCBIfam" id="TIGR00374">
    <property type="entry name" value="flippase-like domain"/>
    <property type="match status" value="1"/>
</dbReference>
<keyword evidence="2" id="KW-1003">Cell membrane</keyword>
<keyword evidence="7" id="KW-1185">Reference proteome</keyword>
<organism evidence="6 7">
    <name type="scientific">Bradymonas sediminis</name>
    <dbReference type="NCBI Taxonomy" id="1548548"/>
    <lineage>
        <taxon>Bacteria</taxon>
        <taxon>Deltaproteobacteria</taxon>
        <taxon>Bradymonadales</taxon>
        <taxon>Bradymonadaceae</taxon>
        <taxon>Bradymonas</taxon>
    </lineage>
</organism>
<dbReference type="PANTHER" id="PTHR39087:SF2">
    <property type="entry name" value="UPF0104 MEMBRANE PROTEIN MJ1595"/>
    <property type="match status" value="1"/>
</dbReference>
<sequence length="321" mass="34178">MGKLEKRILWGVIFGALVYAAIALFTDAKGLLASLASFPVSVVLAALGLSVLNYALRFAKWQLYLKKLNFAVPLGASLNIFIAGMAMSVTPGKIGEVLKSMLLKERYDLPVARSAPIVFAERITDLLGLFVIAGVGIATFDFGRVAFGAALVLVGLLIVVLNRPSIVHKLLNLWEKLPLVGHLRGPLEQSYEAARELLSWRLLSGTTVLSVLGWSMEAFAFYLILHALGAEHATLQSASFIFAMTTILGAISFLPGGLGVAEASMIGVLMLMGIFGDESSATAATYLIRFTTLWFGVLLGLGALGWFRLGGGGLTPAESST</sequence>
<dbReference type="RefSeq" id="WP_111335902.1">
    <property type="nucleotide sequence ID" value="NZ_CP030032.1"/>
</dbReference>
<comment type="subcellular location">
    <subcellularLocation>
        <location evidence="1">Cell membrane</location>
        <topology evidence="1">Multi-pass membrane protein</topology>
    </subcellularLocation>
</comment>
<evidence type="ECO:0000313" key="7">
    <source>
        <dbReference type="Proteomes" id="UP000249799"/>
    </source>
</evidence>
<evidence type="ECO:0000256" key="2">
    <source>
        <dbReference type="ARBA" id="ARBA00022475"/>
    </source>
</evidence>
<keyword evidence="5" id="KW-0472">Membrane</keyword>
<dbReference type="KEGG" id="bsed:DN745_14340"/>
<evidence type="ECO:0000313" key="6">
    <source>
        <dbReference type="EMBL" id="AWV90444.1"/>
    </source>
</evidence>
<dbReference type="EMBL" id="CP030032">
    <property type="protein sequence ID" value="AWV90444.1"/>
    <property type="molecule type" value="Genomic_DNA"/>
</dbReference>
<dbReference type="InterPro" id="IPR022791">
    <property type="entry name" value="L-PG_synthase/AglD"/>
</dbReference>
<dbReference type="PANTHER" id="PTHR39087">
    <property type="entry name" value="UPF0104 MEMBRANE PROTEIN MJ1595"/>
    <property type="match status" value="1"/>
</dbReference>
<gene>
    <name evidence="6" type="ORF">DN745_14340</name>
</gene>
<dbReference type="Proteomes" id="UP000249799">
    <property type="component" value="Chromosome"/>
</dbReference>
<accession>A0A2Z4FP60</accession>
<proteinExistence type="predicted"/>
<evidence type="ECO:0000256" key="3">
    <source>
        <dbReference type="ARBA" id="ARBA00022692"/>
    </source>
</evidence>
<keyword evidence="3" id="KW-0812">Transmembrane</keyword>
<name>A0A2Z4FP60_9DELT</name>
<protein>
    <submittedName>
        <fullName evidence="6">UPF0104 family protein</fullName>
    </submittedName>
</protein>